<evidence type="ECO:0000259" key="1">
    <source>
        <dbReference type="Pfam" id="PF03050"/>
    </source>
</evidence>
<organism evidence="2 3">
    <name type="scientific">Bacteroides fragilis</name>
    <dbReference type="NCBI Taxonomy" id="817"/>
    <lineage>
        <taxon>Bacteria</taxon>
        <taxon>Pseudomonadati</taxon>
        <taxon>Bacteroidota</taxon>
        <taxon>Bacteroidia</taxon>
        <taxon>Bacteroidales</taxon>
        <taxon>Bacteroidaceae</taxon>
        <taxon>Bacteroides</taxon>
    </lineage>
</organism>
<dbReference type="Pfam" id="PF03050">
    <property type="entry name" value="DDE_Tnp_IS66"/>
    <property type="match status" value="1"/>
</dbReference>
<gene>
    <name evidence="2" type="ORF">F3B44_26480</name>
</gene>
<dbReference type="EMBL" id="VWEQ01000233">
    <property type="protein sequence ID" value="KAA4738965.1"/>
    <property type="molecule type" value="Genomic_DNA"/>
</dbReference>
<sequence>MARRGGGDLMQTTLNYLHKFWNRLFAYRKDGEYTIGNLADGRAIRPLTVQRKNRLFFCSTKETLRSAVYNTFIETCKHAGISFRSFFCKYMTEIWKDRTDY</sequence>
<comment type="caution">
    <text evidence="2">The sequence shown here is derived from an EMBL/GenBank/DDBJ whole genome shotgun (WGS) entry which is preliminary data.</text>
</comment>
<name>A0A6L3GLL4_BACFG</name>
<accession>A0A6L3GLL4</accession>
<proteinExistence type="predicted"/>
<evidence type="ECO:0000313" key="2">
    <source>
        <dbReference type="EMBL" id="KAA4738965.1"/>
    </source>
</evidence>
<dbReference type="Proteomes" id="UP000479773">
    <property type="component" value="Unassembled WGS sequence"/>
</dbReference>
<feature type="domain" description="Transposase IS66 central" evidence="1">
    <location>
        <begin position="8"/>
        <end position="60"/>
    </location>
</feature>
<dbReference type="AlphaFoldDB" id="A0A6L3GLL4"/>
<protein>
    <submittedName>
        <fullName evidence="2">Transposase</fullName>
    </submittedName>
</protein>
<evidence type="ECO:0000313" key="3">
    <source>
        <dbReference type="Proteomes" id="UP000479773"/>
    </source>
</evidence>
<dbReference type="InterPro" id="IPR004291">
    <property type="entry name" value="Transposase_IS66_central"/>
</dbReference>
<reference evidence="2 3" key="1">
    <citation type="journal article" date="2019" name="Nat. Med.">
        <title>A library of human gut bacterial isolates paired with longitudinal multiomics data enables mechanistic microbiome research.</title>
        <authorList>
            <person name="Poyet M."/>
            <person name="Groussin M."/>
            <person name="Gibbons S.M."/>
            <person name="Avila-Pacheco J."/>
            <person name="Jiang X."/>
            <person name="Kearney S.M."/>
            <person name="Perrotta A.R."/>
            <person name="Berdy B."/>
            <person name="Zhao S."/>
            <person name="Lieberman T.D."/>
            <person name="Swanson P.K."/>
            <person name="Smith M."/>
            <person name="Roesemann S."/>
            <person name="Alexander J.E."/>
            <person name="Rich S.A."/>
            <person name="Livny J."/>
            <person name="Vlamakis H."/>
            <person name="Clish C."/>
            <person name="Bullock K."/>
            <person name="Deik A."/>
            <person name="Scott J."/>
            <person name="Pierce K.A."/>
            <person name="Xavier R.J."/>
            <person name="Alm E.J."/>
        </authorList>
    </citation>
    <scope>NUCLEOTIDE SEQUENCE [LARGE SCALE GENOMIC DNA]</scope>
    <source>
        <strain evidence="2 3">BIOML-A106</strain>
    </source>
</reference>